<evidence type="ECO:0000313" key="2">
    <source>
        <dbReference type="Proteomes" id="UP001597318"/>
    </source>
</evidence>
<sequence>MKLYKGITGFYEQQNETPEVDGRHFKHLCFSLIYANGGSVLKFNEPQESNFFKVEVNAVNKHIYILLNAHYPLLAFASIVQFDQIKFIDDSLLYDLFRPYYQILSTEELNKPLSQFENELYSAELKQVAFWKPNRIGDIIFNHWD</sequence>
<reference evidence="2" key="1">
    <citation type="journal article" date="2019" name="Int. J. Syst. Evol. Microbiol.">
        <title>The Global Catalogue of Microorganisms (GCM) 10K type strain sequencing project: providing services to taxonomists for standard genome sequencing and annotation.</title>
        <authorList>
            <consortium name="The Broad Institute Genomics Platform"/>
            <consortium name="The Broad Institute Genome Sequencing Center for Infectious Disease"/>
            <person name="Wu L."/>
            <person name="Ma J."/>
        </authorList>
    </citation>
    <scope>NUCLEOTIDE SEQUENCE [LARGE SCALE GENOMIC DNA]</scope>
    <source>
        <strain evidence="2">CGMCC 1.15474</strain>
    </source>
</reference>
<gene>
    <name evidence="1" type="ORF">ACFSKK_00035</name>
</gene>
<comment type="caution">
    <text evidence="1">The sequence shown here is derived from an EMBL/GenBank/DDBJ whole genome shotgun (WGS) entry which is preliminary data.</text>
</comment>
<dbReference type="RefSeq" id="WP_247343086.1">
    <property type="nucleotide sequence ID" value="NZ_CP095550.1"/>
</dbReference>
<proteinExistence type="predicted"/>
<name>A0ABW5BQ59_9BACI</name>
<protein>
    <submittedName>
        <fullName evidence="1">Uncharacterized protein</fullName>
    </submittedName>
</protein>
<dbReference type="EMBL" id="JBHUIK010000001">
    <property type="protein sequence ID" value="MFD2212097.1"/>
    <property type="molecule type" value="Genomic_DNA"/>
</dbReference>
<keyword evidence="2" id="KW-1185">Reference proteome</keyword>
<accession>A0ABW5BQ59</accession>
<dbReference type="Proteomes" id="UP001597318">
    <property type="component" value="Unassembled WGS sequence"/>
</dbReference>
<organism evidence="1 2">
    <name type="scientific">Metabacillus endolithicus</name>
    <dbReference type="NCBI Taxonomy" id="1535204"/>
    <lineage>
        <taxon>Bacteria</taxon>
        <taxon>Bacillati</taxon>
        <taxon>Bacillota</taxon>
        <taxon>Bacilli</taxon>
        <taxon>Bacillales</taxon>
        <taxon>Bacillaceae</taxon>
        <taxon>Metabacillus</taxon>
    </lineage>
</organism>
<evidence type="ECO:0000313" key="1">
    <source>
        <dbReference type="EMBL" id="MFD2212097.1"/>
    </source>
</evidence>